<dbReference type="InterPro" id="IPR032675">
    <property type="entry name" value="LRR_dom_sf"/>
</dbReference>
<sequence length="491" mass="57872">MANLNKDALLLILEELQYDKNSLYSCLLVNKIWCETTVPILWKNPWKDLPRGKEKSQSNVFVSHLSNEVREKLKREHGIILPKAMKLSFNYISFCRYLELYRLDRITFTIKDIKKSKIPFMKLEIARLFINRNTRFTHLYLHQCDLQTNLIPGIEICFSKLKFLRSQPSNFLCELSEISESIEEIEFYITEYNNKDNYGITKLIEAQKNLNYFSFTYGKGDKSLCKTLGDSLIKHASTLQYLKIDLELITKITKSLSYLLNLSNLEIINPNNQRAWYHIENVSFPFLKFLKTQQVSTKSLIGLIENTKGHLMELCIDYEDNDENLIQAIYKNCPKLKYLKLSITNSSIRSIKELDNLLINCQYLNGLVIYIRKNFDWDNFFKSLIKSSPNSLLKFKLFSSIWDNYSPESLKLFFDNWKSRHPMLLHTNLPNNEKEIFDLIKKYVAEGIIIKHENVSDRTIFEDFEWTYPTQKSVSKFESLETIDSKQITDL</sequence>
<comment type="caution">
    <text evidence="1">The sequence shown here is derived from an EMBL/GenBank/DDBJ whole genome shotgun (WGS) entry which is preliminary data.</text>
</comment>
<gene>
    <name evidence="1" type="ORF">RhiirA4_455593</name>
</gene>
<proteinExistence type="predicted"/>
<dbReference type="EMBL" id="LLXI01000172">
    <property type="protein sequence ID" value="PKY41893.1"/>
    <property type="molecule type" value="Genomic_DNA"/>
</dbReference>
<organism evidence="1 2">
    <name type="scientific">Rhizophagus irregularis</name>
    <dbReference type="NCBI Taxonomy" id="588596"/>
    <lineage>
        <taxon>Eukaryota</taxon>
        <taxon>Fungi</taxon>
        <taxon>Fungi incertae sedis</taxon>
        <taxon>Mucoromycota</taxon>
        <taxon>Glomeromycotina</taxon>
        <taxon>Glomeromycetes</taxon>
        <taxon>Glomerales</taxon>
        <taxon>Glomeraceae</taxon>
        <taxon>Rhizophagus</taxon>
    </lineage>
</organism>
<reference evidence="1 2" key="1">
    <citation type="submission" date="2015-10" db="EMBL/GenBank/DDBJ databases">
        <title>Genome analyses suggest a sexual origin of heterokaryosis in a supposedly ancient asexual fungus.</title>
        <authorList>
            <person name="Ropars J."/>
            <person name="Sedzielewska K."/>
            <person name="Noel J."/>
            <person name="Charron P."/>
            <person name="Farinelli L."/>
            <person name="Marton T."/>
            <person name="Kruger M."/>
            <person name="Pelin A."/>
            <person name="Brachmann A."/>
            <person name="Corradi N."/>
        </authorList>
    </citation>
    <scope>NUCLEOTIDE SEQUENCE [LARGE SCALE GENOMIC DNA]</scope>
    <source>
        <strain evidence="1 2">A4</strain>
    </source>
</reference>
<dbReference type="AlphaFoldDB" id="A0A2I1G5I6"/>
<dbReference type="VEuPathDB" id="FungiDB:RhiirA1_452410"/>
<name>A0A2I1G5I6_9GLOM</name>
<keyword evidence="2" id="KW-1185">Reference proteome</keyword>
<evidence type="ECO:0000313" key="2">
    <source>
        <dbReference type="Proteomes" id="UP000234323"/>
    </source>
</evidence>
<dbReference type="SUPFAM" id="SSF52047">
    <property type="entry name" value="RNI-like"/>
    <property type="match status" value="1"/>
</dbReference>
<accession>A0A2I1G5I6</accession>
<dbReference type="VEuPathDB" id="FungiDB:FUN_023547"/>
<evidence type="ECO:0008006" key="3">
    <source>
        <dbReference type="Google" id="ProtNLM"/>
    </source>
</evidence>
<dbReference type="Gene3D" id="3.80.10.10">
    <property type="entry name" value="Ribonuclease Inhibitor"/>
    <property type="match status" value="1"/>
</dbReference>
<dbReference type="VEuPathDB" id="FungiDB:RhiirFUN_001654"/>
<protein>
    <recommendedName>
        <fullName evidence="3">F-box domain-containing protein</fullName>
    </recommendedName>
</protein>
<dbReference type="Proteomes" id="UP000234323">
    <property type="component" value="Unassembled WGS sequence"/>
</dbReference>
<evidence type="ECO:0000313" key="1">
    <source>
        <dbReference type="EMBL" id="PKY41893.1"/>
    </source>
</evidence>